<evidence type="ECO:0000313" key="1">
    <source>
        <dbReference type="EMBL" id="BCA30163.1"/>
    </source>
</evidence>
<dbReference type="GeneID" id="57399358"/>
<dbReference type="EMBL" id="AP022642">
    <property type="protein sequence ID" value="BCA30163.1"/>
    <property type="molecule type" value="Genomic_DNA"/>
</dbReference>
<sequence>MSRFSLDIAAFVERTQADLETVVKKATIHLLNEVVNRSPVGNPELWAANAIATEYNNEVARYNAELRNDPANLTSSGRLKRGLAVNDSMPLTSGAGYVGGRFRGNWQVSFDAPAPTALDLIDPQGASTIRRGLDVIVGFDANVSSVWLTNNVRYASRLEYGWSKQAPSGVVRVSLAGIQSYINQIVRELQR</sequence>
<proteinExistence type="predicted"/>
<dbReference type="AlphaFoldDB" id="A0A679GHR8"/>
<name>A0A679GHR8_9GAMM</name>
<organism evidence="1 2">
    <name type="scientific">Metapseudomonas otitidis</name>
    <dbReference type="NCBI Taxonomy" id="319939"/>
    <lineage>
        <taxon>Bacteria</taxon>
        <taxon>Pseudomonadati</taxon>
        <taxon>Pseudomonadota</taxon>
        <taxon>Gammaproteobacteria</taxon>
        <taxon>Pseudomonadales</taxon>
        <taxon>Pseudomonadaceae</taxon>
        <taxon>Metapseudomonas</taxon>
    </lineage>
</organism>
<dbReference type="KEGG" id="poj:PtoMrB4_41400"/>
<protein>
    <submittedName>
        <fullName evidence="1">Uncharacterized protein</fullName>
    </submittedName>
</protein>
<gene>
    <name evidence="1" type="ORF">PtoMrB4_41400</name>
</gene>
<reference evidence="1 2" key="1">
    <citation type="journal article" date="2020" name="Microbiol. Resour. Announc.">
        <title>Complete genome sequence of Pseudomonas otitidis strain MrB4, isolated from Lake Biwa in Japan.</title>
        <authorList>
            <person name="Miyazaki K."/>
            <person name="Hase E."/>
            <person name="Maruya T."/>
        </authorList>
    </citation>
    <scope>NUCLEOTIDE SEQUENCE [LARGE SCALE GENOMIC DNA]</scope>
    <source>
        <strain evidence="1 2">MrB4</strain>
    </source>
</reference>
<dbReference type="Proteomes" id="UP000501237">
    <property type="component" value="Chromosome"/>
</dbReference>
<evidence type="ECO:0000313" key="2">
    <source>
        <dbReference type="Proteomes" id="UP000501237"/>
    </source>
</evidence>
<accession>A0A679GHR8</accession>
<dbReference type="RefSeq" id="WP_172434371.1">
    <property type="nucleotide sequence ID" value="NZ_AP022642.1"/>
</dbReference>